<evidence type="ECO:0000256" key="7">
    <source>
        <dbReference type="ARBA" id="ARBA00056497"/>
    </source>
</evidence>
<sequence>MSKISLTHIQKMKQNGEKIAMITAYDATFARLFDDEGVHSILVGDSLGMVVQGHNDTLPVTVDDMVYHTANVARGVQNALLIADLPFMSYSDIQSACINAGRLMAAGARMVKIEGGDWLCETVKQLNRNGVPVCAHLGLTPQSVHLFGGFRIQGRDAQRAEEIYHHALALQAAGAQMVVLECVPEQLAERITKALRIPVIGIGAGVRTDGQVLVMQDAIGITSGYVPKFSKNFLAETGDIRKAIRLYVEQVANGQFPAAEHTFN</sequence>
<evidence type="ECO:0000256" key="11">
    <source>
        <dbReference type="PIRSR" id="PIRSR000388-3"/>
    </source>
</evidence>
<feature type="binding site" evidence="8 10">
    <location>
        <position position="84"/>
    </location>
    <ligand>
        <name>3-methyl-2-oxobutanoate</name>
        <dbReference type="ChEBI" id="CHEBI:11851"/>
    </ligand>
</feature>
<dbReference type="EMBL" id="JACHGR010000004">
    <property type="protein sequence ID" value="MBB6055525.1"/>
    <property type="molecule type" value="Genomic_DNA"/>
</dbReference>
<dbReference type="InterPro" id="IPR040442">
    <property type="entry name" value="Pyrv_kinase-like_dom_sf"/>
</dbReference>
<evidence type="ECO:0000256" key="5">
    <source>
        <dbReference type="ARBA" id="ARBA00022679"/>
    </source>
</evidence>
<comment type="function">
    <text evidence="7 8">Catalyzes the reversible reaction in which hydroxymethyl group from 5,10-methylenetetrahydrofolate is transferred onto alpha-ketoisovalerate to form ketopantoate.</text>
</comment>
<name>A0A841GJM3_9GAMM</name>
<dbReference type="GO" id="GO:0008168">
    <property type="term" value="F:methyltransferase activity"/>
    <property type="evidence" value="ECO:0007669"/>
    <property type="project" value="UniProtKB-KW"/>
</dbReference>
<dbReference type="PIRSF" id="PIRSF000388">
    <property type="entry name" value="Pantoate_hydroxy_MeTrfase"/>
    <property type="match status" value="1"/>
</dbReference>
<dbReference type="PANTHER" id="PTHR20881">
    <property type="entry name" value="3-METHYL-2-OXOBUTANOATE HYDROXYMETHYLTRANSFERASE"/>
    <property type="match status" value="1"/>
</dbReference>
<evidence type="ECO:0000256" key="6">
    <source>
        <dbReference type="ARBA" id="ARBA00022723"/>
    </source>
</evidence>
<dbReference type="Pfam" id="PF02548">
    <property type="entry name" value="Pantoate_transf"/>
    <property type="match status" value="1"/>
</dbReference>
<dbReference type="Gene3D" id="3.20.20.60">
    <property type="entry name" value="Phosphoenolpyruvate-binding domains"/>
    <property type="match status" value="1"/>
</dbReference>
<comment type="pathway">
    <text evidence="1 8">Cofactor biosynthesis; (R)-pantothenate biosynthesis; (R)-pantoate from 3-methyl-2-oxobutanoate: step 1/2.</text>
</comment>
<dbReference type="NCBIfam" id="NF001452">
    <property type="entry name" value="PRK00311.1"/>
    <property type="match status" value="1"/>
</dbReference>
<evidence type="ECO:0000256" key="9">
    <source>
        <dbReference type="PIRSR" id="PIRSR000388-1"/>
    </source>
</evidence>
<dbReference type="FunFam" id="3.20.20.60:FF:000003">
    <property type="entry name" value="3-methyl-2-oxobutanoate hydroxymethyltransferase"/>
    <property type="match status" value="1"/>
</dbReference>
<dbReference type="AlphaFoldDB" id="A0A841GJM3"/>
<comment type="subcellular location">
    <subcellularLocation>
        <location evidence="8">Cytoplasm</location>
    </subcellularLocation>
</comment>
<organism evidence="12 13">
    <name type="scientific">Tolumonas osonensis</name>
    <dbReference type="NCBI Taxonomy" id="675874"/>
    <lineage>
        <taxon>Bacteria</taxon>
        <taxon>Pseudomonadati</taxon>
        <taxon>Pseudomonadota</taxon>
        <taxon>Gammaproteobacteria</taxon>
        <taxon>Aeromonadales</taxon>
        <taxon>Aeromonadaceae</taxon>
        <taxon>Tolumonas</taxon>
    </lineage>
</organism>
<keyword evidence="6 8" id="KW-0479">Metal-binding</keyword>
<evidence type="ECO:0000256" key="8">
    <source>
        <dbReference type="HAMAP-Rule" id="MF_00156"/>
    </source>
</evidence>
<dbReference type="NCBIfam" id="TIGR00222">
    <property type="entry name" value="panB"/>
    <property type="match status" value="1"/>
</dbReference>
<dbReference type="InterPro" id="IPR015813">
    <property type="entry name" value="Pyrv/PenolPyrv_kinase-like_dom"/>
</dbReference>
<evidence type="ECO:0000256" key="10">
    <source>
        <dbReference type="PIRSR" id="PIRSR000388-2"/>
    </source>
</evidence>
<evidence type="ECO:0000313" key="13">
    <source>
        <dbReference type="Proteomes" id="UP000585721"/>
    </source>
</evidence>
<dbReference type="EC" id="2.1.2.11" evidence="8"/>
<keyword evidence="5 8" id="KW-0808">Transferase</keyword>
<reference evidence="12 13" key="1">
    <citation type="submission" date="2020-08" db="EMBL/GenBank/DDBJ databases">
        <title>Genomic Encyclopedia of Type Strains, Phase IV (KMG-IV): sequencing the most valuable type-strain genomes for metagenomic binning, comparative biology and taxonomic classification.</title>
        <authorList>
            <person name="Goeker M."/>
        </authorList>
    </citation>
    <scope>NUCLEOTIDE SEQUENCE [LARGE SCALE GENOMIC DNA]</scope>
    <source>
        <strain evidence="12 13">DSM 22975</strain>
    </source>
</reference>
<proteinExistence type="inferred from homology"/>
<feature type="binding site" evidence="8 10">
    <location>
        <position position="112"/>
    </location>
    <ligand>
        <name>3-methyl-2-oxobutanoate</name>
        <dbReference type="ChEBI" id="CHEBI:11851"/>
    </ligand>
</feature>
<keyword evidence="8" id="KW-0963">Cytoplasm</keyword>
<dbReference type="UniPathway" id="UPA00028">
    <property type="reaction ID" value="UER00003"/>
</dbReference>
<dbReference type="RefSeq" id="WP_188026300.1">
    <property type="nucleotide sequence ID" value="NZ_JACHGR010000004.1"/>
</dbReference>
<gene>
    <name evidence="8" type="primary">panB</name>
    <name evidence="12" type="ORF">HNR75_001431</name>
</gene>
<evidence type="ECO:0000256" key="1">
    <source>
        <dbReference type="ARBA" id="ARBA00005033"/>
    </source>
</evidence>
<evidence type="ECO:0000256" key="4">
    <source>
        <dbReference type="ARBA" id="ARBA00022655"/>
    </source>
</evidence>
<dbReference type="CDD" id="cd06557">
    <property type="entry name" value="KPHMT-like"/>
    <property type="match status" value="1"/>
</dbReference>
<feature type="binding site" evidence="8 11">
    <location>
        <position position="84"/>
    </location>
    <ligand>
        <name>Mg(2+)</name>
        <dbReference type="ChEBI" id="CHEBI:18420"/>
    </ligand>
</feature>
<feature type="binding site" evidence="8 10">
    <location>
        <begin position="45"/>
        <end position="46"/>
    </location>
    <ligand>
        <name>3-methyl-2-oxobutanoate</name>
        <dbReference type="ChEBI" id="CHEBI:11851"/>
    </ligand>
</feature>
<dbReference type="InterPro" id="IPR003700">
    <property type="entry name" value="Pantoate_hydroxy_MeTrfase"/>
</dbReference>
<feature type="binding site" evidence="8 11">
    <location>
        <position position="114"/>
    </location>
    <ligand>
        <name>Mg(2+)</name>
        <dbReference type="ChEBI" id="CHEBI:18420"/>
    </ligand>
</feature>
<dbReference type="Proteomes" id="UP000585721">
    <property type="component" value="Unassembled WGS sequence"/>
</dbReference>
<dbReference type="GO" id="GO:0005737">
    <property type="term" value="C:cytoplasm"/>
    <property type="evidence" value="ECO:0007669"/>
    <property type="project" value="UniProtKB-SubCell"/>
</dbReference>
<dbReference type="PANTHER" id="PTHR20881:SF0">
    <property type="entry name" value="3-METHYL-2-OXOBUTANOATE HYDROXYMETHYLTRANSFERASE"/>
    <property type="match status" value="1"/>
</dbReference>
<comment type="subunit">
    <text evidence="3 8">Homodecamer; pentamer of dimers.</text>
</comment>
<evidence type="ECO:0000313" key="12">
    <source>
        <dbReference type="EMBL" id="MBB6055525.1"/>
    </source>
</evidence>
<evidence type="ECO:0000256" key="3">
    <source>
        <dbReference type="ARBA" id="ARBA00011424"/>
    </source>
</evidence>
<comment type="similarity">
    <text evidence="2 8">Belongs to the PanB family.</text>
</comment>
<keyword evidence="8 11" id="KW-0460">Magnesium</keyword>
<evidence type="ECO:0000256" key="2">
    <source>
        <dbReference type="ARBA" id="ARBA00008676"/>
    </source>
</evidence>
<comment type="cofactor">
    <cofactor evidence="8 11">
        <name>Mg(2+)</name>
        <dbReference type="ChEBI" id="CHEBI:18420"/>
    </cofactor>
    <text evidence="8 11">Binds 1 Mg(2+) ion per subunit.</text>
</comment>
<comment type="caution">
    <text evidence="12">The sequence shown here is derived from an EMBL/GenBank/DDBJ whole genome shotgun (WGS) entry which is preliminary data.</text>
</comment>
<keyword evidence="12" id="KW-0489">Methyltransferase</keyword>
<dbReference type="GO" id="GO:0000287">
    <property type="term" value="F:magnesium ion binding"/>
    <property type="evidence" value="ECO:0007669"/>
    <property type="project" value="TreeGrafter"/>
</dbReference>
<dbReference type="GO" id="GO:0003864">
    <property type="term" value="F:3-methyl-2-oxobutanoate hydroxymethyltransferase activity"/>
    <property type="evidence" value="ECO:0007669"/>
    <property type="project" value="UniProtKB-UniRule"/>
</dbReference>
<feature type="active site" description="Proton acceptor" evidence="8 9">
    <location>
        <position position="181"/>
    </location>
</feature>
<keyword evidence="13" id="KW-1185">Reference proteome</keyword>
<comment type="catalytic activity">
    <reaction evidence="8">
        <text>(6R)-5,10-methylene-5,6,7,8-tetrahydrofolate + 3-methyl-2-oxobutanoate + H2O = 2-dehydropantoate + (6S)-5,6,7,8-tetrahydrofolate</text>
        <dbReference type="Rhea" id="RHEA:11824"/>
        <dbReference type="ChEBI" id="CHEBI:11561"/>
        <dbReference type="ChEBI" id="CHEBI:11851"/>
        <dbReference type="ChEBI" id="CHEBI:15377"/>
        <dbReference type="ChEBI" id="CHEBI:15636"/>
        <dbReference type="ChEBI" id="CHEBI:57453"/>
        <dbReference type="EC" id="2.1.2.11"/>
    </reaction>
</comment>
<protein>
    <recommendedName>
        <fullName evidence="8">3-methyl-2-oxobutanoate hydroxymethyltransferase</fullName>
        <ecNumber evidence="8">2.1.2.11</ecNumber>
    </recommendedName>
    <alternativeName>
        <fullName evidence="8">Ketopantoate hydroxymethyltransferase</fullName>
        <shortName evidence="8">KPHMT</shortName>
    </alternativeName>
</protein>
<accession>A0A841GJM3</accession>
<dbReference type="GO" id="GO:0015940">
    <property type="term" value="P:pantothenate biosynthetic process"/>
    <property type="evidence" value="ECO:0007669"/>
    <property type="project" value="UniProtKB-UniRule"/>
</dbReference>
<dbReference type="HAMAP" id="MF_00156">
    <property type="entry name" value="PanB"/>
    <property type="match status" value="1"/>
</dbReference>
<dbReference type="GO" id="GO:0032259">
    <property type="term" value="P:methylation"/>
    <property type="evidence" value="ECO:0007669"/>
    <property type="project" value="UniProtKB-KW"/>
</dbReference>
<feature type="binding site" evidence="8 11">
    <location>
        <position position="45"/>
    </location>
    <ligand>
        <name>Mg(2+)</name>
        <dbReference type="ChEBI" id="CHEBI:18420"/>
    </ligand>
</feature>
<dbReference type="SUPFAM" id="SSF51621">
    <property type="entry name" value="Phosphoenolpyruvate/pyruvate domain"/>
    <property type="match status" value="1"/>
</dbReference>
<keyword evidence="4 8" id="KW-0566">Pantothenate biosynthesis</keyword>